<dbReference type="EMBL" id="CADEAL010000091">
    <property type="protein sequence ID" value="CAB1414187.1"/>
    <property type="molecule type" value="Genomic_DNA"/>
</dbReference>
<dbReference type="AlphaFoldDB" id="A0A9N7TJG1"/>
<name>A0A9N7TJG1_PLEPL</name>
<protein>
    <submittedName>
        <fullName evidence="1">Uncharacterized protein</fullName>
    </submittedName>
</protein>
<evidence type="ECO:0000313" key="1">
    <source>
        <dbReference type="EMBL" id="CAB1414187.1"/>
    </source>
</evidence>
<gene>
    <name evidence="1" type="ORF">PLEPLA_LOCUS1892</name>
</gene>
<accession>A0A9N7TJG1</accession>
<reference evidence="1" key="1">
    <citation type="submission" date="2020-03" db="EMBL/GenBank/DDBJ databases">
        <authorList>
            <person name="Weist P."/>
        </authorList>
    </citation>
    <scope>NUCLEOTIDE SEQUENCE</scope>
</reference>
<keyword evidence="2" id="KW-1185">Reference proteome</keyword>
<organism evidence="1 2">
    <name type="scientific">Pleuronectes platessa</name>
    <name type="common">European plaice</name>
    <dbReference type="NCBI Taxonomy" id="8262"/>
    <lineage>
        <taxon>Eukaryota</taxon>
        <taxon>Metazoa</taxon>
        <taxon>Chordata</taxon>
        <taxon>Craniata</taxon>
        <taxon>Vertebrata</taxon>
        <taxon>Euteleostomi</taxon>
        <taxon>Actinopterygii</taxon>
        <taxon>Neopterygii</taxon>
        <taxon>Teleostei</taxon>
        <taxon>Neoteleostei</taxon>
        <taxon>Acanthomorphata</taxon>
        <taxon>Carangaria</taxon>
        <taxon>Pleuronectiformes</taxon>
        <taxon>Pleuronectoidei</taxon>
        <taxon>Pleuronectidae</taxon>
        <taxon>Pleuronectes</taxon>
    </lineage>
</organism>
<evidence type="ECO:0000313" key="2">
    <source>
        <dbReference type="Proteomes" id="UP001153269"/>
    </source>
</evidence>
<dbReference type="Proteomes" id="UP001153269">
    <property type="component" value="Unassembled WGS sequence"/>
</dbReference>
<comment type="caution">
    <text evidence="1">The sequence shown here is derived from an EMBL/GenBank/DDBJ whole genome shotgun (WGS) entry which is preliminary data.</text>
</comment>
<sequence length="116" mass="12944">METFILLPARCFKISAPTRTSGAAGDDHKSVDLIVLINTRTLESLHIFAAGYKHMSSNYTLVRPNTNSILGPVVVGIFPYELGLPFKKPATNQEIMELQAEGRERARILETVFLRQ</sequence>
<proteinExistence type="predicted"/>